<evidence type="ECO:0000313" key="2">
    <source>
        <dbReference type="EMBL" id="KAA3680959.1"/>
    </source>
</evidence>
<proteinExistence type="predicted"/>
<keyword evidence="3" id="KW-1185">Reference proteome</keyword>
<keyword evidence="1" id="KW-0812">Transmembrane</keyword>
<comment type="caution">
    <text evidence="2">The sequence shown here is derived from an EMBL/GenBank/DDBJ whole genome shotgun (WGS) entry which is preliminary data.</text>
</comment>
<evidence type="ECO:0000256" key="1">
    <source>
        <dbReference type="SAM" id="Phobius"/>
    </source>
</evidence>
<keyword evidence="1" id="KW-0472">Membrane</keyword>
<reference evidence="2 3" key="1">
    <citation type="journal article" date="2019" name="Gigascience">
        <title>Whole-genome sequence of the oriental lung fluke Paragonimus westermani.</title>
        <authorList>
            <person name="Oey H."/>
            <person name="Zakrzewski M."/>
            <person name="Narain K."/>
            <person name="Devi K.R."/>
            <person name="Agatsuma T."/>
            <person name="Nawaratna S."/>
            <person name="Gobert G.N."/>
            <person name="Jones M.K."/>
            <person name="Ragan M.A."/>
            <person name="McManus D.P."/>
            <person name="Krause L."/>
        </authorList>
    </citation>
    <scope>NUCLEOTIDE SEQUENCE [LARGE SCALE GENOMIC DNA]</scope>
    <source>
        <strain evidence="2 3">IND2009</strain>
    </source>
</reference>
<evidence type="ECO:0000313" key="3">
    <source>
        <dbReference type="Proteomes" id="UP000324629"/>
    </source>
</evidence>
<dbReference type="AlphaFoldDB" id="A0A5J4NZG7"/>
<organism evidence="2 3">
    <name type="scientific">Paragonimus westermani</name>
    <dbReference type="NCBI Taxonomy" id="34504"/>
    <lineage>
        <taxon>Eukaryota</taxon>
        <taxon>Metazoa</taxon>
        <taxon>Spiralia</taxon>
        <taxon>Lophotrochozoa</taxon>
        <taxon>Platyhelminthes</taxon>
        <taxon>Trematoda</taxon>
        <taxon>Digenea</taxon>
        <taxon>Plagiorchiida</taxon>
        <taxon>Troglotremata</taxon>
        <taxon>Troglotrematidae</taxon>
        <taxon>Paragonimus</taxon>
    </lineage>
</organism>
<keyword evidence="1" id="KW-1133">Transmembrane helix</keyword>
<feature type="transmembrane region" description="Helical" evidence="1">
    <location>
        <begin position="12"/>
        <end position="32"/>
    </location>
</feature>
<sequence length="99" mass="11222">MSRRLVSCTFRCIFFRIGYSIPMFSGFVIMFVSTVDCVLKSIHSLHSRDFNTGMGMLATVYTNDKERSRAFSWALSGLALGVLGKVCFVDKYSARYVRP</sequence>
<feature type="transmembrane region" description="Helical" evidence="1">
    <location>
        <begin position="70"/>
        <end position="88"/>
    </location>
</feature>
<accession>A0A5J4NZG7</accession>
<protein>
    <submittedName>
        <fullName evidence="2">Uncharacterized protein</fullName>
    </submittedName>
</protein>
<dbReference type="EMBL" id="QNGE01000311">
    <property type="protein sequence ID" value="KAA3680959.1"/>
    <property type="molecule type" value="Genomic_DNA"/>
</dbReference>
<dbReference type="Proteomes" id="UP000324629">
    <property type="component" value="Unassembled WGS sequence"/>
</dbReference>
<gene>
    <name evidence="2" type="ORF">DEA37_0006496</name>
</gene>
<name>A0A5J4NZG7_9TREM</name>